<dbReference type="RefSeq" id="WP_289414588.1">
    <property type="nucleotide sequence ID" value="NZ_JAQIBD010000005.1"/>
</dbReference>
<keyword evidence="1" id="KW-1133">Transmembrane helix</keyword>
<gene>
    <name evidence="2" type="ORF">PGH07_11195</name>
</gene>
<comment type="caution">
    <text evidence="2">The sequence shown here is derived from an EMBL/GenBank/DDBJ whole genome shotgun (WGS) entry which is preliminary data.</text>
</comment>
<sequence>MKKYDKTVLIVMFFLLLILLSSSLFFFNRSEDDRIAELSDNIINEFRSALSNEMAELLSFSLALAENGDLKEALKKDDETEGYQILRDITERFKKHTHMKSLRVQVLTPEFYIFARSWSEGFEGMPIWWFREDLETLKNNKQPKVGMETGRLLTFKSTIPIRSQKTLLGYLEVIRFVDEFSVKLHTKGIELFALMDEVYLEQASLMRNFPRLFGRVIANQNYNSSLRRHLENIDTHKLFEKQFLMDNDRLLLWEPMYNGEGDEIGGYLLVLSDESLKNYETDSHDFLFFRQFSQEDINRAFELKGQNFGSFKSGYDRDLVGLLPKLHEEDKRELEQEAREILNLYDKNELIDIILENKYKEKKTGVIE</sequence>
<keyword evidence="3" id="KW-1185">Reference proteome</keyword>
<dbReference type="EMBL" id="JAQIBD010000005">
    <property type="protein sequence ID" value="MDM5272739.1"/>
    <property type="molecule type" value="Genomic_DNA"/>
</dbReference>
<proteinExistence type="predicted"/>
<organism evidence="2 3">
    <name type="scientific">Sulfurovum zhangzhouensis</name>
    <dbReference type="NCBI Taxonomy" id="3019067"/>
    <lineage>
        <taxon>Bacteria</taxon>
        <taxon>Pseudomonadati</taxon>
        <taxon>Campylobacterota</taxon>
        <taxon>Epsilonproteobacteria</taxon>
        <taxon>Campylobacterales</taxon>
        <taxon>Sulfurovaceae</taxon>
        <taxon>Sulfurovum</taxon>
    </lineage>
</organism>
<name>A0ABT7R1R2_9BACT</name>
<keyword evidence="1" id="KW-0472">Membrane</keyword>
<keyword evidence="1" id="KW-0812">Transmembrane</keyword>
<feature type="transmembrane region" description="Helical" evidence="1">
    <location>
        <begin position="7"/>
        <end position="27"/>
    </location>
</feature>
<evidence type="ECO:0008006" key="4">
    <source>
        <dbReference type="Google" id="ProtNLM"/>
    </source>
</evidence>
<evidence type="ECO:0000256" key="1">
    <source>
        <dbReference type="SAM" id="Phobius"/>
    </source>
</evidence>
<reference evidence="2" key="1">
    <citation type="submission" date="2023-01" db="EMBL/GenBank/DDBJ databases">
        <title>Sulfurovum sp. zt1-1 genome assembly.</title>
        <authorList>
            <person name="Wang J."/>
        </authorList>
    </citation>
    <scope>NUCLEOTIDE SEQUENCE</scope>
    <source>
        <strain evidence="2">Zt1-1</strain>
    </source>
</reference>
<evidence type="ECO:0000313" key="3">
    <source>
        <dbReference type="Proteomes" id="UP001169069"/>
    </source>
</evidence>
<accession>A0ABT7R1R2</accession>
<dbReference type="Proteomes" id="UP001169069">
    <property type="component" value="Unassembled WGS sequence"/>
</dbReference>
<protein>
    <recommendedName>
        <fullName evidence="4">Double Cache domain-containing protein</fullName>
    </recommendedName>
</protein>
<evidence type="ECO:0000313" key="2">
    <source>
        <dbReference type="EMBL" id="MDM5272739.1"/>
    </source>
</evidence>